<dbReference type="PANTHER" id="PTHR43364">
    <property type="entry name" value="NADH-SPECIFIC METHYLGLYOXAL REDUCTASE-RELATED"/>
    <property type="match status" value="1"/>
</dbReference>
<accession>A0A897NL57</accession>
<dbReference type="AlphaFoldDB" id="A0A897NL57"/>
<dbReference type="Pfam" id="PF00248">
    <property type="entry name" value="Aldo_ket_red"/>
    <property type="match status" value="1"/>
</dbReference>
<proteinExistence type="predicted"/>
<keyword evidence="1" id="KW-0560">Oxidoreductase</keyword>
<dbReference type="PANTHER" id="PTHR43364:SF4">
    <property type="entry name" value="NAD(P)-LINKED OXIDOREDUCTASE SUPERFAMILY PROTEIN"/>
    <property type="match status" value="1"/>
</dbReference>
<evidence type="ECO:0000313" key="4">
    <source>
        <dbReference type="Proteomes" id="UP000663305"/>
    </source>
</evidence>
<dbReference type="InterPro" id="IPR023210">
    <property type="entry name" value="NADP_OxRdtase_dom"/>
</dbReference>
<dbReference type="Gene3D" id="3.20.20.100">
    <property type="entry name" value="NADP-dependent oxidoreductase domain"/>
    <property type="match status" value="1"/>
</dbReference>
<dbReference type="Proteomes" id="UP000663305">
    <property type="component" value="Chromosome"/>
</dbReference>
<feature type="domain" description="NADP-dependent oxidoreductase" evidence="2">
    <location>
        <begin position="22"/>
        <end position="320"/>
    </location>
</feature>
<dbReference type="InterPro" id="IPR020471">
    <property type="entry name" value="AKR"/>
</dbReference>
<dbReference type="InterPro" id="IPR050523">
    <property type="entry name" value="AKR_Detox_Biosynth"/>
</dbReference>
<dbReference type="CDD" id="cd19079">
    <property type="entry name" value="AKR_EcYajO-like"/>
    <property type="match status" value="1"/>
</dbReference>
<evidence type="ECO:0000259" key="2">
    <source>
        <dbReference type="Pfam" id="PF00248"/>
    </source>
</evidence>
<evidence type="ECO:0000256" key="1">
    <source>
        <dbReference type="ARBA" id="ARBA00023002"/>
    </source>
</evidence>
<dbReference type="EMBL" id="CP064789">
    <property type="protein sequence ID" value="QSG11609.1"/>
    <property type="molecule type" value="Genomic_DNA"/>
</dbReference>
<dbReference type="SUPFAM" id="SSF51430">
    <property type="entry name" value="NAD(P)-linked oxidoreductase"/>
    <property type="match status" value="1"/>
</dbReference>
<dbReference type="GO" id="GO:0005829">
    <property type="term" value="C:cytosol"/>
    <property type="evidence" value="ECO:0007669"/>
    <property type="project" value="TreeGrafter"/>
</dbReference>
<protein>
    <submittedName>
        <fullName evidence="3">Aryl-alcohol dehydrogenase related enzyme</fullName>
    </submittedName>
</protein>
<dbReference type="GO" id="GO:0016491">
    <property type="term" value="F:oxidoreductase activity"/>
    <property type="evidence" value="ECO:0007669"/>
    <property type="project" value="UniProtKB-KW"/>
</dbReference>
<gene>
    <name evidence="3" type="primary">tas3</name>
    <name evidence="3" type="ORF">HSBGL_1185</name>
</gene>
<organism evidence="3 4">
    <name type="scientific">Halapricum desulfuricans</name>
    <dbReference type="NCBI Taxonomy" id="2841257"/>
    <lineage>
        <taxon>Archaea</taxon>
        <taxon>Methanobacteriati</taxon>
        <taxon>Methanobacteriota</taxon>
        <taxon>Stenosarchaea group</taxon>
        <taxon>Halobacteria</taxon>
        <taxon>Halobacteriales</taxon>
        <taxon>Haloarculaceae</taxon>
        <taxon>Halapricum</taxon>
    </lineage>
</organism>
<sequence length="333" mass="37506">MIMDSDVVPYTTLGSTGLEVSRLALGCMNFGSEAEWMIDDRERSFEIIDRAIDLGINVLDTANVYSTGESEEIVGEAIASHRRDELVIATKVFGEMHDGPNGQGLSRKHIIDQAHASLDRLGVDYIDLYQIHRWDENTPIEETLSALTHLVDEGIVRYIGASTMAGWQFSKALYTADIEGYERFVSMQPEYNAVDRHEEANLLPICAEEDIGVIPWSPLAGGFLTGKYERDADPDEDLRAATDEYTRNRFTEENWDVLEEIRAIAEERDATPAQVSLAWLLEQDAVTAPIIGPRRIDHLEENVAAVDLELTDEDVQRIAEPKFPQWPQPEKDR</sequence>
<name>A0A897NL57_9EURY</name>
<reference evidence="3" key="1">
    <citation type="submission" date="2020-11" db="EMBL/GenBank/DDBJ databases">
        <title>Carbohydrate-dependent, anaerobic sulfur respiration: A novel catabolism in halophilic archaea.</title>
        <authorList>
            <person name="Sorokin D.Y."/>
            <person name="Messina E."/>
            <person name="Smedile F."/>
            <person name="La Cono V."/>
            <person name="Hallsworth J.E."/>
            <person name="Yakimov M.M."/>
        </authorList>
    </citation>
    <scope>NUCLEOTIDE SEQUENCE</scope>
    <source>
        <strain evidence="3">HSR-Bgl</strain>
    </source>
</reference>
<dbReference type="PRINTS" id="PR00069">
    <property type="entry name" value="ALDKETRDTASE"/>
</dbReference>
<dbReference type="FunFam" id="3.20.20.100:FF:000004">
    <property type="entry name" value="Oxidoreductase, aldo/keto reductase"/>
    <property type="match status" value="1"/>
</dbReference>
<evidence type="ECO:0000313" key="3">
    <source>
        <dbReference type="EMBL" id="QSG11609.1"/>
    </source>
</evidence>
<dbReference type="InterPro" id="IPR036812">
    <property type="entry name" value="NAD(P)_OxRdtase_dom_sf"/>
</dbReference>